<dbReference type="Pfam" id="PF24681">
    <property type="entry name" value="Kelch_KLHDC2_KLHL20_DRC7"/>
    <property type="match status" value="1"/>
</dbReference>
<feature type="disulfide bond" evidence="3">
    <location>
        <begin position="869"/>
        <end position="878"/>
    </location>
</feature>
<dbReference type="PANTHER" id="PTHR46093:SF18">
    <property type="entry name" value="FIBRONECTIN TYPE-III DOMAIN-CONTAINING PROTEIN"/>
    <property type="match status" value="1"/>
</dbReference>
<dbReference type="OrthoDB" id="6130531at2759"/>
<dbReference type="SMART" id="SM00181">
    <property type="entry name" value="EGF"/>
    <property type="match status" value="4"/>
</dbReference>
<dbReference type="EMBL" id="FN649752">
    <property type="protein sequence ID" value="CBN78621.1"/>
    <property type="molecule type" value="Genomic_DNA"/>
</dbReference>
<evidence type="ECO:0000256" key="2">
    <source>
        <dbReference type="ARBA" id="ARBA00022737"/>
    </source>
</evidence>
<evidence type="ECO:0000313" key="6">
    <source>
        <dbReference type="EMBL" id="CBN78621.1"/>
    </source>
</evidence>
<feature type="disulfide bond" evidence="3">
    <location>
        <begin position="848"/>
        <end position="858"/>
    </location>
</feature>
<feature type="domain" description="EGF-like" evidence="5">
    <location>
        <begin position="844"/>
        <end position="879"/>
    </location>
</feature>
<dbReference type="Gene3D" id="2.120.10.80">
    <property type="entry name" value="Kelch-type beta propeller"/>
    <property type="match status" value="2"/>
</dbReference>
<dbReference type="EMBL" id="FN647981">
    <property type="protein sequence ID" value="CBN78621.1"/>
    <property type="molecule type" value="Genomic_DNA"/>
</dbReference>
<reference evidence="6 7" key="1">
    <citation type="journal article" date="2010" name="Nature">
        <title>The Ectocarpus genome and the independent evolution of multicellularity in brown algae.</title>
        <authorList>
            <person name="Cock J.M."/>
            <person name="Sterck L."/>
            <person name="Rouze P."/>
            <person name="Scornet D."/>
            <person name="Allen A.E."/>
            <person name="Amoutzias G."/>
            <person name="Anthouard V."/>
            <person name="Artiguenave F."/>
            <person name="Aury J.M."/>
            <person name="Badger J.H."/>
            <person name="Beszteri B."/>
            <person name="Billiau K."/>
            <person name="Bonnet E."/>
            <person name="Bothwell J.H."/>
            <person name="Bowler C."/>
            <person name="Boyen C."/>
            <person name="Brownlee C."/>
            <person name="Carrano C.J."/>
            <person name="Charrier B."/>
            <person name="Cho G.Y."/>
            <person name="Coelho S.M."/>
            <person name="Collen J."/>
            <person name="Corre E."/>
            <person name="Da Silva C."/>
            <person name="Delage L."/>
            <person name="Delaroque N."/>
            <person name="Dittami S.M."/>
            <person name="Doulbeau S."/>
            <person name="Elias M."/>
            <person name="Farnham G."/>
            <person name="Gachon C.M."/>
            <person name="Gschloessl B."/>
            <person name="Heesch S."/>
            <person name="Jabbari K."/>
            <person name="Jubin C."/>
            <person name="Kawai H."/>
            <person name="Kimura K."/>
            <person name="Kloareg B."/>
            <person name="Kupper F.C."/>
            <person name="Lang D."/>
            <person name="Le Bail A."/>
            <person name="Leblanc C."/>
            <person name="Lerouge P."/>
            <person name="Lohr M."/>
            <person name="Lopez P.J."/>
            <person name="Martens C."/>
            <person name="Maumus F."/>
            <person name="Michel G."/>
            <person name="Miranda-Saavedra D."/>
            <person name="Morales J."/>
            <person name="Moreau H."/>
            <person name="Motomura T."/>
            <person name="Nagasato C."/>
            <person name="Napoli C.A."/>
            <person name="Nelson D.R."/>
            <person name="Nyvall-Collen P."/>
            <person name="Peters A.F."/>
            <person name="Pommier C."/>
            <person name="Potin P."/>
            <person name="Poulain J."/>
            <person name="Quesneville H."/>
            <person name="Read B."/>
            <person name="Rensing S.A."/>
            <person name="Ritter A."/>
            <person name="Rousvoal S."/>
            <person name="Samanta M."/>
            <person name="Samson G."/>
            <person name="Schroeder D.C."/>
            <person name="Segurens B."/>
            <person name="Strittmatter M."/>
            <person name="Tonon T."/>
            <person name="Tregear J.W."/>
            <person name="Valentin K."/>
            <person name="von Dassow P."/>
            <person name="Yamagishi T."/>
            <person name="Van de Peer Y."/>
            <person name="Wincker P."/>
        </authorList>
    </citation>
    <scope>NUCLEOTIDE SEQUENCE [LARGE SCALE GENOMIC DNA]</scope>
    <source>
        <strain evidence="7">Ec32 / CCAP1310/4</strain>
    </source>
</reference>
<dbReference type="AlphaFoldDB" id="D8LEQ8"/>
<feature type="region of interest" description="Disordered" evidence="4">
    <location>
        <begin position="1"/>
        <end position="23"/>
    </location>
</feature>
<keyword evidence="1" id="KW-0880">Kelch repeat</keyword>
<name>D8LEQ8_ECTSI</name>
<sequence>MASRKEVPPRDPPIPKTETWTTPKILNGRGRSGRFRAVGASAAVAAAALVLTNFVPSADGWRMWTNGGDEVSGDGGPGGRIGHSMVLAGNDSRVIMFGGRDNEIVRQHIPRTYEVTRQDGTLEFVSYDEKIVLECQENALENNVTFDSSASSSVSISSNGSTNSTGETCSTTVAVGLYYNDVWEYDLNCTRYADGPCEGTGWNVLHEGARHGACEYVRGTEICGVPSERWRQGAAMFDDNTMIVYGGYSQRCGDYCDDVWSFDLRDNSWMEIYPLGHFAEGEGPGKRWKFSVAYDGLSMMVFGGHRLWHGFATDNSEANSWSSFAEYPEGGYLQDLWVYTKKQLAEDEQVPTDSSAYGNWTKIAPKESCVADPGLAWEERNDISCDIRWPQGRAGHAAVWDEDRGGMWLHGGYTTFFPYISSDGAGSDYGTTALGRGGFRPYPDYPYFLSDMWFFNTSSGQWGEITATSPTQPTPRMNHMMVMVDHILVVFGGFYFNHHYDDTWFFNTTTSYWLEKSSHVHAVYPANCTDDLLYIEENNCTELLWPNDLERDQDSPWDVLPYAEQPNYYPDGEFARYYGVHTKGDIGSREALFSVGSPLPPYMATAPRQHVRRYVHAFNDTHSAVLYEWCTSVLGEPTRDTTLDGLFGRSDSPVFVSQPRRQAPGWDGCRDREDGRTDLDQGLMWEHPGHRSDAQAVYSKKHAMVLMYGGQGYSDWQTPSVNITTATSVLSDFWVLGMSECASNCSFHGDCSYGSCSCHDGFFGLDCSNASCPGDFCYYEETTHVEVCSHCCQAGWSHQDGDTYVTEDVSRSECSVTSPGESHGICDGFGTCQCAPPFIGDDCSIKDCQYNCSFNGWCSVEFPVSRCMCTPGYYGEYCQYLECLNNCSYPHGTCDSSTGVCACEMTYSPYNNTR</sequence>
<gene>
    <name evidence="6" type="ORF">Esi_0137_0079</name>
</gene>
<protein>
    <recommendedName>
        <fullName evidence="5">EGF-like domain-containing protein</fullName>
    </recommendedName>
</protein>
<dbReference type="PROSITE" id="PS50026">
    <property type="entry name" value="EGF_3"/>
    <property type="match status" value="1"/>
</dbReference>
<comment type="caution">
    <text evidence="3">Lacks conserved residue(s) required for the propagation of feature annotation.</text>
</comment>
<keyword evidence="7" id="KW-1185">Reference proteome</keyword>
<dbReference type="InterPro" id="IPR015915">
    <property type="entry name" value="Kelch-typ_b-propeller"/>
</dbReference>
<evidence type="ECO:0000259" key="5">
    <source>
        <dbReference type="PROSITE" id="PS50026"/>
    </source>
</evidence>
<keyword evidence="3" id="KW-0245">EGF-like domain</keyword>
<dbReference type="Gene3D" id="2.10.25.10">
    <property type="entry name" value="Laminin"/>
    <property type="match status" value="1"/>
</dbReference>
<dbReference type="InterPro" id="IPR000742">
    <property type="entry name" value="EGF"/>
</dbReference>
<dbReference type="SUPFAM" id="SSF117281">
    <property type="entry name" value="Kelch motif"/>
    <property type="match status" value="1"/>
</dbReference>
<proteinExistence type="predicted"/>
<dbReference type="Pfam" id="PF01344">
    <property type="entry name" value="Kelch_1"/>
    <property type="match status" value="1"/>
</dbReference>
<dbReference type="InParanoid" id="D8LEQ8"/>
<dbReference type="InterPro" id="IPR006652">
    <property type="entry name" value="Kelch_1"/>
</dbReference>
<accession>D8LEQ8</accession>
<dbReference type="OMA" id="CSIRNCG"/>
<dbReference type="PROSITE" id="PS00022">
    <property type="entry name" value="EGF_1"/>
    <property type="match status" value="1"/>
</dbReference>
<organism evidence="6 7">
    <name type="scientific">Ectocarpus siliculosus</name>
    <name type="common">Brown alga</name>
    <name type="synonym">Conferva siliculosa</name>
    <dbReference type="NCBI Taxonomy" id="2880"/>
    <lineage>
        <taxon>Eukaryota</taxon>
        <taxon>Sar</taxon>
        <taxon>Stramenopiles</taxon>
        <taxon>Ochrophyta</taxon>
        <taxon>PX clade</taxon>
        <taxon>Phaeophyceae</taxon>
        <taxon>Ectocarpales</taxon>
        <taxon>Ectocarpaceae</taxon>
        <taxon>Ectocarpus</taxon>
    </lineage>
</organism>
<dbReference type="PROSITE" id="PS01186">
    <property type="entry name" value="EGF_2"/>
    <property type="match status" value="2"/>
</dbReference>
<evidence type="ECO:0000256" key="4">
    <source>
        <dbReference type="SAM" id="MobiDB-lite"/>
    </source>
</evidence>
<evidence type="ECO:0000256" key="3">
    <source>
        <dbReference type="PROSITE-ProRule" id="PRU00076"/>
    </source>
</evidence>
<keyword evidence="3" id="KW-1015">Disulfide bond</keyword>
<dbReference type="Proteomes" id="UP000002630">
    <property type="component" value="Linkage Group LG27"/>
</dbReference>
<dbReference type="PANTHER" id="PTHR46093">
    <property type="entry name" value="ACYL-COA-BINDING DOMAIN-CONTAINING PROTEIN 5"/>
    <property type="match status" value="1"/>
</dbReference>
<evidence type="ECO:0000313" key="7">
    <source>
        <dbReference type="Proteomes" id="UP000002630"/>
    </source>
</evidence>
<keyword evidence="2" id="KW-0677">Repeat</keyword>
<evidence type="ECO:0000256" key="1">
    <source>
        <dbReference type="ARBA" id="ARBA00022441"/>
    </source>
</evidence>
<dbReference type="STRING" id="2880.D8LEQ8"/>
<dbReference type="eggNOG" id="KOG1225">
    <property type="taxonomic scope" value="Eukaryota"/>
</dbReference>